<reference evidence="8" key="1">
    <citation type="submission" date="2013-10" db="EMBL/GenBank/DDBJ databases">
        <authorList>
            <person name="Schartl M."/>
            <person name="Warren W."/>
        </authorList>
    </citation>
    <scope>NUCLEOTIDE SEQUENCE [LARGE SCALE GENOMIC DNA]</scope>
    <source>
        <strain evidence="8">female</strain>
    </source>
</reference>
<dbReference type="Ensembl" id="ENSPFOT00000000333.2">
    <property type="protein sequence ID" value="ENSPFOP00000000332.2"/>
    <property type="gene ID" value="ENSPFOG00000000353.2"/>
</dbReference>
<evidence type="ECO:0000256" key="1">
    <source>
        <dbReference type="ARBA" id="ARBA00004141"/>
    </source>
</evidence>
<accession>A0A087X3H9</accession>
<reference evidence="7" key="3">
    <citation type="submission" date="2025-09" db="UniProtKB">
        <authorList>
            <consortium name="Ensembl"/>
        </authorList>
    </citation>
    <scope>IDENTIFICATION</scope>
</reference>
<evidence type="ECO:0000256" key="2">
    <source>
        <dbReference type="ARBA" id="ARBA00022692"/>
    </source>
</evidence>
<dbReference type="GeneTree" id="ENSGT00390000008183"/>
<comment type="subcellular location">
    <subcellularLocation>
        <location evidence="1">Membrane</location>
        <topology evidence="1">Multi-pass membrane protein</topology>
    </subcellularLocation>
</comment>
<organism evidence="7 8">
    <name type="scientific">Poecilia formosa</name>
    <name type="common">Amazon molly</name>
    <name type="synonym">Limia formosa</name>
    <dbReference type="NCBI Taxonomy" id="48698"/>
    <lineage>
        <taxon>Eukaryota</taxon>
        <taxon>Metazoa</taxon>
        <taxon>Chordata</taxon>
        <taxon>Craniata</taxon>
        <taxon>Vertebrata</taxon>
        <taxon>Euteleostomi</taxon>
        <taxon>Actinopterygii</taxon>
        <taxon>Neopterygii</taxon>
        <taxon>Teleostei</taxon>
        <taxon>Neoteleostei</taxon>
        <taxon>Acanthomorphata</taxon>
        <taxon>Ovalentaria</taxon>
        <taxon>Atherinomorphae</taxon>
        <taxon>Cyprinodontiformes</taxon>
        <taxon>Poeciliidae</taxon>
        <taxon>Poeciliinae</taxon>
        <taxon>Poecilia</taxon>
    </lineage>
</organism>
<dbReference type="Pfam" id="PF04103">
    <property type="entry name" value="CD20"/>
    <property type="match status" value="1"/>
</dbReference>
<feature type="transmembrane region" description="Helical" evidence="6">
    <location>
        <begin position="74"/>
        <end position="96"/>
    </location>
</feature>
<dbReference type="eggNOG" id="ENOG502QV02">
    <property type="taxonomic scope" value="Eukaryota"/>
</dbReference>
<dbReference type="OrthoDB" id="9878438at2759"/>
<name>A0A087X3H9_POEFO</name>
<keyword evidence="3 6" id="KW-1133">Transmembrane helix</keyword>
<feature type="transmembrane region" description="Helical" evidence="6">
    <location>
        <begin position="132"/>
        <end position="153"/>
    </location>
</feature>
<evidence type="ECO:0000256" key="6">
    <source>
        <dbReference type="SAM" id="Phobius"/>
    </source>
</evidence>
<feature type="transmembrane region" description="Helical" evidence="6">
    <location>
        <begin position="50"/>
        <end position="67"/>
    </location>
</feature>
<reference evidence="7" key="2">
    <citation type="submission" date="2025-08" db="UniProtKB">
        <authorList>
            <consortium name="Ensembl"/>
        </authorList>
    </citation>
    <scope>IDENTIFICATION</scope>
</reference>
<keyword evidence="8" id="KW-1185">Reference proteome</keyword>
<keyword evidence="2 6" id="KW-0812">Transmembrane</keyword>
<evidence type="ECO:0000256" key="5">
    <source>
        <dbReference type="SAM" id="MobiDB-lite"/>
    </source>
</evidence>
<dbReference type="Proteomes" id="UP000028760">
    <property type="component" value="Unassembled WGS sequence"/>
</dbReference>
<evidence type="ECO:0000313" key="7">
    <source>
        <dbReference type="Ensembl" id="ENSPFOP00000000332.2"/>
    </source>
</evidence>
<proteinExistence type="predicted"/>
<dbReference type="GeneID" id="103131842"/>
<evidence type="ECO:0000313" key="8">
    <source>
        <dbReference type="Proteomes" id="UP000028760"/>
    </source>
</evidence>
<feature type="region of interest" description="Disordered" evidence="5">
    <location>
        <begin position="190"/>
        <end position="222"/>
    </location>
</feature>
<dbReference type="KEGG" id="pfor:103131842"/>
<dbReference type="GO" id="GO:0016020">
    <property type="term" value="C:membrane"/>
    <property type="evidence" value="ECO:0007669"/>
    <property type="project" value="UniProtKB-SubCell"/>
</dbReference>
<keyword evidence="4 6" id="KW-0472">Membrane</keyword>
<evidence type="ECO:0000256" key="4">
    <source>
        <dbReference type="ARBA" id="ARBA00023136"/>
    </source>
</evidence>
<evidence type="ECO:0000256" key="3">
    <source>
        <dbReference type="ARBA" id="ARBA00022989"/>
    </source>
</evidence>
<dbReference type="EMBL" id="AYCK01025343">
    <property type="status" value="NOT_ANNOTATED_CDS"/>
    <property type="molecule type" value="Genomic_DNA"/>
</dbReference>
<feature type="transmembrane region" description="Helical" evidence="6">
    <location>
        <begin position="12"/>
        <end position="38"/>
    </location>
</feature>
<sequence>MDRYRYFIFNQRSVLILGILQIACAGVCVVCGLMDAAFRKNTPLSTSRTPVWGGLIMACHGVLALFASQRKNALLVSCMVVAAGLSCAAAVVIFGYSCLTLTYGEEDEDVFHQHKSAKVTFVLHRMVKGANATIILTCTISLVLSSLIGYVGFRSLPCCGCYDSRTGLETLVPQSDSGDTELICTWQAGGDDKLFNSPQTSAGVTEEEEEAPSNLPPYSRLT</sequence>
<dbReference type="InterPro" id="IPR007237">
    <property type="entry name" value="CD20-like"/>
</dbReference>
<protein>
    <submittedName>
        <fullName evidence="7">Zgc:113425</fullName>
    </submittedName>
</protein>
<dbReference type="AlphaFoldDB" id="A0A087X3H9"/>
<dbReference type="RefSeq" id="XP_007543639.1">
    <property type="nucleotide sequence ID" value="XM_007543577.2"/>
</dbReference>
<dbReference type="OMA" id="PLCACYD"/>